<proteinExistence type="predicted"/>
<dbReference type="PANTHER" id="PTHR42924">
    <property type="entry name" value="EXONUCLEASE"/>
    <property type="match status" value="1"/>
</dbReference>
<organism evidence="3 4">
    <name type="scientific">Agromyces seonyuensis</name>
    <dbReference type="NCBI Taxonomy" id="2662446"/>
    <lineage>
        <taxon>Bacteria</taxon>
        <taxon>Bacillati</taxon>
        <taxon>Actinomycetota</taxon>
        <taxon>Actinomycetes</taxon>
        <taxon>Micrococcales</taxon>
        <taxon>Microbacteriaceae</taxon>
        <taxon>Agromyces</taxon>
    </lineage>
</organism>
<evidence type="ECO:0000313" key="4">
    <source>
        <dbReference type="Proteomes" id="UP000438182"/>
    </source>
</evidence>
<dbReference type="Pfam" id="PF02811">
    <property type="entry name" value="PHP"/>
    <property type="match status" value="1"/>
</dbReference>
<feature type="region of interest" description="Disordered" evidence="1">
    <location>
        <begin position="114"/>
        <end position="135"/>
    </location>
</feature>
<dbReference type="InterPro" id="IPR052018">
    <property type="entry name" value="PHP_domain"/>
</dbReference>
<dbReference type="EMBL" id="WSTA01000041">
    <property type="protein sequence ID" value="MWB98925.1"/>
    <property type="molecule type" value="Genomic_DNA"/>
</dbReference>
<protein>
    <submittedName>
        <fullName evidence="3">PHP domain-containing protein</fullName>
    </submittedName>
</protein>
<dbReference type="AlphaFoldDB" id="A0A6I4P2H3"/>
<dbReference type="NCBIfam" id="NF038032">
    <property type="entry name" value="CehA_McbA_metalo"/>
    <property type="match status" value="1"/>
</dbReference>
<gene>
    <name evidence="3" type="ORF">GB864_10240</name>
</gene>
<dbReference type="SUPFAM" id="SSF89550">
    <property type="entry name" value="PHP domain-like"/>
    <property type="match status" value="1"/>
</dbReference>
<dbReference type="GO" id="GO:0035312">
    <property type="term" value="F:5'-3' DNA exonuclease activity"/>
    <property type="evidence" value="ECO:0007669"/>
    <property type="project" value="TreeGrafter"/>
</dbReference>
<dbReference type="InterPro" id="IPR016195">
    <property type="entry name" value="Pol/histidinol_Pase-like"/>
</dbReference>
<comment type="caution">
    <text evidence="3">The sequence shown here is derived from an EMBL/GenBank/DDBJ whole genome shotgun (WGS) entry which is preliminary data.</text>
</comment>
<evidence type="ECO:0000259" key="2">
    <source>
        <dbReference type="SMART" id="SM00481"/>
    </source>
</evidence>
<sequence>MATTHRLQIGIDVQLESRYLELPFAHPGGRSVEVTLEFDRSAAEIDLGVRDPERWRGWSGGARMRFAITPDAATPGYEAGPLPAGEWAVVLGLYKVPAEPIDVVVTIEAPASAAVEADPPAPPRPDAPRGSARSLPAPDGLTWFAGDFHAHTLHSDGELSIAQLSAAAAARGLDFLAVTDHNTVSHHPHLPAVASAYDLALLPGQEVTTHRGHANAFGDIGWIDFREPPSRWVEEVAERGGVLSINHPLDGEWAWLHPLEQLPPALEFWHITWFRELTATGPWALLPRWRPDVTLIGGSDFHHAGHGYPPGTPTTWVAAADRSPEAILEALAAGRTAISRYPGAGEAVLVRVGSDLVALDADGAVLVDSLGRSRRVHGDRAVFDAEAAGVGPFRLETPARELLAISR</sequence>
<name>A0A6I4P2H3_9MICO</name>
<dbReference type="PANTHER" id="PTHR42924:SF3">
    <property type="entry name" value="POLYMERASE_HISTIDINOL PHOSPHATASE N-TERMINAL DOMAIN-CONTAINING PROTEIN"/>
    <property type="match status" value="1"/>
</dbReference>
<evidence type="ECO:0000313" key="3">
    <source>
        <dbReference type="EMBL" id="MWB98925.1"/>
    </source>
</evidence>
<dbReference type="InterPro" id="IPR004013">
    <property type="entry name" value="PHP_dom"/>
</dbReference>
<dbReference type="Gene3D" id="3.20.20.140">
    <property type="entry name" value="Metal-dependent hydrolases"/>
    <property type="match status" value="1"/>
</dbReference>
<reference evidence="3 4" key="1">
    <citation type="submission" date="2019-12" db="EMBL/GenBank/DDBJ databases">
        <authorList>
            <person name="Kim Y.S."/>
        </authorList>
    </citation>
    <scope>NUCLEOTIDE SEQUENCE [LARGE SCALE GENOMIC DNA]</scope>
    <source>
        <strain evidence="3 4">MMS17-SY077</strain>
    </source>
</reference>
<dbReference type="Proteomes" id="UP000438182">
    <property type="component" value="Unassembled WGS sequence"/>
</dbReference>
<dbReference type="RefSeq" id="WP_160424695.1">
    <property type="nucleotide sequence ID" value="NZ_WSTA01000041.1"/>
</dbReference>
<evidence type="ECO:0000256" key="1">
    <source>
        <dbReference type="SAM" id="MobiDB-lite"/>
    </source>
</evidence>
<dbReference type="InterPro" id="IPR003141">
    <property type="entry name" value="Pol/His_phosphatase_N"/>
</dbReference>
<dbReference type="GO" id="GO:0004534">
    <property type="term" value="F:5'-3' RNA exonuclease activity"/>
    <property type="evidence" value="ECO:0007669"/>
    <property type="project" value="TreeGrafter"/>
</dbReference>
<dbReference type="SMART" id="SM00481">
    <property type="entry name" value="POLIIIAc"/>
    <property type="match status" value="1"/>
</dbReference>
<accession>A0A6I4P2H3</accession>
<feature type="domain" description="Polymerase/histidinol phosphatase N-terminal" evidence="2">
    <location>
        <begin position="146"/>
        <end position="211"/>
    </location>
</feature>
<keyword evidence="4" id="KW-1185">Reference proteome</keyword>